<accession>A0ABS3FXG6</accession>
<feature type="non-terminal residue" evidence="1">
    <location>
        <position position="1"/>
    </location>
</feature>
<evidence type="ECO:0000313" key="2">
    <source>
        <dbReference type="Proteomes" id="UP000664844"/>
    </source>
</evidence>
<protein>
    <submittedName>
        <fullName evidence="1">Uncharacterized protein</fullName>
    </submittedName>
</protein>
<dbReference type="EMBL" id="JAFLQW010000587">
    <property type="protein sequence ID" value="MBO0351801.1"/>
    <property type="molecule type" value="Genomic_DNA"/>
</dbReference>
<proteinExistence type="predicted"/>
<evidence type="ECO:0000313" key="1">
    <source>
        <dbReference type="EMBL" id="MBO0351801.1"/>
    </source>
</evidence>
<reference evidence="1 2" key="1">
    <citation type="submission" date="2021-03" db="EMBL/GenBank/DDBJ databases">
        <title>Metabolic Capacity of the Antarctic Cyanobacterium Phormidium pseudopriestleyi that Sustains Oxygenic Photosynthesis in the Presence of Hydrogen Sulfide.</title>
        <authorList>
            <person name="Lumian J.E."/>
            <person name="Jungblut A.D."/>
            <person name="Dillon M.L."/>
            <person name="Hawes I."/>
            <person name="Doran P.T."/>
            <person name="Mackey T.J."/>
            <person name="Dick G.J."/>
            <person name="Grettenberger C.L."/>
            <person name="Sumner D.Y."/>
        </authorList>
    </citation>
    <scope>NUCLEOTIDE SEQUENCE [LARGE SCALE GENOMIC DNA]</scope>
    <source>
        <strain evidence="1 2">FRX01</strain>
    </source>
</reference>
<dbReference type="RefSeq" id="WP_207090231.1">
    <property type="nucleotide sequence ID" value="NZ_JAFLQW010000587.1"/>
</dbReference>
<name>A0ABS3FXG6_9CYAN</name>
<gene>
    <name evidence="1" type="ORF">J0895_22500</name>
</gene>
<organism evidence="1 2">
    <name type="scientific">Phormidium pseudopriestleyi FRX01</name>
    <dbReference type="NCBI Taxonomy" id="1759528"/>
    <lineage>
        <taxon>Bacteria</taxon>
        <taxon>Bacillati</taxon>
        <taxon>Cyanobacteriota</taxon>
        <taxon>Cyanophyceae</taxon>
        <taxon>Oscillatoriophycideae</taxon>
        <taxon>Oscillatoriales</taxon>
        <taxon>Oscillatoriaceae</taxon>
        <taxon>Phormidium</taxon>
    </lineage>
</organism>
<sequence>WGSAFQNNKESFVSSSTRSRLNAYGVGGCKRVESSSHRAFHPTLTFDRYSVGIPVCLAKIERKPFT</sequence>
<comment type="caution">
    <text evidence="1">The sequence shown here is derived from an EMBL/GenBank/DDBJ whole genome shotgun (WGS) entry which is preliminary data.</text>
</comment>
<dbReference type="Proteomes" id="UP000664844">
    <property type="component" value="Unassembled WGS sequence"/>
</dbReference>
<keyword evidence="2" id="KW-1185">Reference proteome</keyword>